<keyword evidence="2" id="KW-1185">Reference proteome</keyword>
<name>A0A9P6GCX3_9PLEO</name>
<sequence>MRFGAARVWQPAAFTCFCDTPRLRAILTCLRHSLLPPIFISFRTLGLPASLPATAQPVRTRILVGLSAQNHTVVTPKPHERILARPIVPGAAHLARHTT</sequence>
<accession>A0A9P6GCX3</accession>
<dbReference type="Proteomes" id="UP000756921">
    <property type="component" value="Unassembled WGS sequence"/>
</dbReference>
<evidence type="ECO:0000313" key="1">
    <source>
        <dbReference type="EMBL" id="KAF9732993.1"/>
    </source>
</evidence>
<comment type="caution">
    <text evidence="1">The sequence shown here is derived from an EMBL/GenBank/DDBJ whole genome shotgun (WGS) entry which is preliminary data.</text>
</comment>
<protein>
    <submittedName>
        <fullName evidence="1">Uncharacterized protein</fullName>
    </submittedName>
</protein>
<gene>
    <name evidence="1" type="ORF">PMIN01_08675</name>
</gene>
<proteinExistence type="predicted"/>
<dbReference type="EMBL" id="WJXW01000009">
    <property type="protein sequence ID" value="KAF9732993.1"/>
    <property type="molecule type" value="Genomic_DNA"/>
</dbReference>
<reference evidence="1" key="1">
    <citation type="journal article" date="2020" name="Mol. Plant Microbe Interact.">
        <title>Genome Sequence of the Biocontrol Agent Coniothyrium minitans strain Conio (IMI 134523).</title>
        <authorList>
            <person name="Patel D."/>
            <person name="Shittu T.A."/>
            <person name="Baroncelli R."/>
            <person name="Muthumeenakshi S."/>
            <person name="Osborne T.H."/>
            <person name="Janganan T.K."/>
            <person name="Sreenivasaprasad S."/>
        </authorList>
    </citation>
    <scope>NUCLEOTIDE SEQUENCE</scope>
    <source>
        <strain evidence="1">Conio</strain>
    </source>
</reference>
<dbReference type="AlphaFoldDB" id="A0A9P6GCX3"/>
<organism evidence="1 2">
    <name type="scientific">Paraphaeosphaeria minitans</name>
    <dbReference type="NCBI Taxonomy" id="565426"/>
    <lineage>
        <taxon>Eukaryota</taxon>
        <taxon>Fungi</taxon>
        <taxon>Dikarya</taxon>
        <taxon>Ascomycota</taxon>
        <taxon>Pezizomycotina</taxon>
        <taxon>Dothideomycetes</taxon>
        <taxon>Pleosporomycetidae</taxon>
        <taxon>Pleosporales</taxon>
        <taxon>Massarineae</taxon>
        <taxon>Didymosphaeriaceae</taxon>
        <taxon>Paraphaeosphaeria</taxon>
    </lineage>
</organism>
<evidence type="ECO:0000313" key="2">
    <source>
        <dbReference type="Proteomes" id="UP000756921"/>
    </source>
</evidence>